<keyword evidence="4" id="KW-0411">Iron-sulfur</keyword>
<reference evidence="8 9" key="1">
    <citation type="submission" date="2023-07" db="EMBL/GenBank/DDBJ databases">
        <title>Genomic Encyclopedia of Type Strains, Phase IV (KMG-IV): sequencing the most valuable type-strain genomes for metagenomic binning, comparative biology and taxonomic classification.</title>
        <authorList>
            <person name="Goeker M."/>
        </authorList>
    </citation>
    <scope>NUCLEOTIDE SEQUENCE [LARGE SCALE GENOMIC DNA]</scope>
    <source>
        <strain evidence="8 9">DSM 45903</strain>
    </source>
</reference>
<dbReference type="InterPro" id="IPR036922">
    <property type="entry name" value="Rieske_2Fe-2S_sf"/>
</dbReference>
<comment type="cofactor">
    <cofactor evidence="5">
        <name>[2Fe-2S] cluster</name>
        <dbReference type="ChEBI" id="CHEBI:190135"/>
    </cofactor>
</comment>
<organism evidence="8 9">
    <name type="scientific">Desmospora profundinema</name>
    <dbReference type="NCBI Taxonomy" id="1571184"/>
    <lineage>
        <taxon>Bacteria</taxon>
        <taxon>Bacillati</taxon>
        <taxon>Bacillota</taxon>
        <taxon>Bacilli</taxon>
        <taxon>Bacillales</taxon>
        <taxon>Thermoactinomycetaceae</taxon>
        <taxon>Desmospora</taxon>
    </lineage>
</organism>
<accession>A0ABU1INA4</accession>
<proteinExistence type="inferred from homology"/>
<keyword evidence="9" id="KW-1185">Reference proteome</keyword>
<dbReference type="Proteomes" id="UP001185012">
    <property type="component" value="Unassembled WGS sequence"/>
</dbReference>
<dbReference type="SUPFAM" id="SSF50022">
    <property type="entry name" value="ISP domain"/>
    <property type="match status" value="1"/>
</dbReference>
<dbReference type="PANTHER" id="PTHR21496">
    <property type="entry name" value="FERREDOXIN-RELATED"/>
    <property type="match status" value="1"/>
</dbReference>
<sequence>MATFIKVSTLTELKKSGVKVVKGEGNAIAVVYHEGRVYAVDNRCPHMGFPLHMGSLCDGILTCHWHHARFDLDSGGTLDPWADDVATYRTEIRDGVVWVESLPQDRKRLQHHRDRLREGLEQNLSLVIAKAVVALMEGREEPEKIAAIGVEFGTTHRRGGWRSGLTILSAMVNLLPKLDRHGQVLALYQGLRWIAAESAGMGTRFQLEPLPLKDGNPERLARWYRRCVEVRDVQGAERVLLTAIRAGLSDAQLSEWMMAAVTDHFYMDVGHVLDFHNKGFEILTKIGSDHRERVLSSLLPQLAGAERSEELHSWQSPVDLVAPLKRAFAEMETFPFGTIRKGEGDERLVETVLGEDPQTTVTEMTRALREGMDPRRLAQLVTLAAATRIRRFHVQNDFRDWDTALHTFTHAHAVHESLHRSVTPELVRGVFHAAMSVYLDRFLNIPAAKEPKGSREEWSLHPDELLSIMDKQQQVTEAAQWVQSYLDRGGDKDALFRTLGHALLREDAEFHTFQMVEAAVVEYDRWEKESGAMAQAAQETMILAMTRYLAAHAPTAREVPHVARIAWRLHRGEMLFEEEAESTEPTSI</sequence>
<evidence type="ECO:0000313" key="8">
    <source>
        <dbReference type="EMBL" id="MDR6226257.1"/>
    </source>
</evidence>
<feature type="domain" description="Rieske" evidence="7">
    <location>
        <begin position="5"/>
        <end position="99"/>
    </location>
</feature>
<dbReference type="PROSITE" id="PS51296">
    <property type="entry name" value="RIESKE"/>
    <property type="match status" value="1"/>
</dbReference>
<evidence type="ECO:0000256" key="5">
    <source>
        <dbReference type="ARBA" id="ARBA00034078"/>
    </source>
</evidence>
<keyword evidence="1" id="KW-0001">2Fe-2S</keyword>
<keyword evidence="2" id="KW-0479">Metal-binding</keyword>
<keyword evidence="3" id="KW-0408">Iron</keyword>
<gene>
    <name evidence="8" type="ORF">JOE21_002263</name>
</gene>
<dbReference type="RefSeq" id="WP_309865887.1">
    <property type="nucleotide sequence ID" value="NZ_JAVDQG010000004.1"/>
</dbReference>
<dbReference type="EMBL" id="JAVDQG010000004">
    <property type="protein sequence ID" value="MDR6226257.1"/>
    <property type="molecule type" value="Genomic_DNA"/>
</dbReference>
<evidence type="ECO:0000256" key="6">
    <source>
        <dbReference type="ARBA" id="ARBA00038001"/>
    </source>
</evidence>
<evidence type="ECO:0000313" key="9">
    <source>
        <dbReference type="Proteomes" id="UP001185012"/>
    </source>
</evidence>
<dbReference type="Pfam" id="PF00355">
    <property type="entry name" value="Rieske"/>
    <property type="match status" value="1"/>
</dbReference>
<evidence type="ECO:0000256" key="1">
    <source>
        <dbReference type="ARBA" id="ARBA00022714"/>
    </source>
</evidence>
<dbReference type="InterPro" id="IPR017941">
    <property type="entry name" value="Rieske_2Fe-2S"/>
</dbReference>
<evidence type="ECO:0000256" key="3">
    <source>
        <dbReference type="ARBA" id="ARBA00023004"/>
    </source>
</evidence>
<evidence type="ECO:0000259" key="7">
    <source>
        <dbReference type="PROSITE" id="PS51296"/>
    </source>
</evidence>
<dbReference type="Gene3D" id="2.102.10.10">
    <property type="entry name" value="Rieske [2Fe-2S] iron-sulphur domain"/>
    <property type="match status" value="1"/>
</dbReference>
<comment type="caution">
    <text evidence="8">The sequence shown here is derived from an EMBL/GenBank/DDBJ whole genome shotgun (WGS) entry which is preliminary data.</text>
</comment>
<comment type="similarity">
    <text evidence="6">Belongs to the bacterial ring-hydroxylating dioxygenase ferredoxin component family.</text>
</comment>
<protein>
    <submittedName>
        <fullName evidence="8">Nitrite reductase/ring-hydroxylating ferredoxin subunit</fullName>
    </submittedName>
</protein>
<name>A0ABU1INA4_9BACL</name>
<dbReference type="PANTHER" id="PTHR21496:SF0">
    <property type="entry name" value="RIESKE DOMAIN-CONTAINING PROTEIN"/>
    <property type="match status" value="1"/>
</dbReference>
<evidence type="ECO:0000256" key="4">
    <source>
        <dbReference type="ARBA" id="ARBA00023014"/>
    </source>
</evidence>
<evidence type="ECO:0000256" key="2">
    <source>
        <dbReference type="ARBA" id="ARBA00022723"/>
    </source>
</evidence>